<dbReference type="RefSeq" id="WP_285149232.1">
    <property type="nucleotide sequence ID" value="NZ_JASSOM010000062.1"/>
</dbReference>
<organism evidence="1 2">
    <name type="scientific">Lelliottia wanjuensis</name>
    <dbReference type="NCBI Taxonomy" id="3050585"/>
    <lineage>
        <taxon>Bacteria</taxon>
        <taxon>Pseudomonadati</taxon>
        <taxon>Pseudomonadota</taxon>
        <taxon>Gammaproteobacteria</taxon>
        <taxon>Enterobacterales</taxon>
        <taxon>Enterobacteriaceae</taxon>
        <taxon>Lelliottia</taxon>
    </lineage>
</organism>
<comment type="caution">
    <text evidence="1">The sequence shown here is derived from an EMBL/GenBank/DDBJ whole genome shotgun (WGS) entry which is preliminary data.</text>
</comment>
<name>A0AAP4D5K8_9ENTR</name>
<evidence type="ECO:0000313" key="2">
    <source>
        <dbReference type="Proteomes" id="UP001223214"/>
    </source>
</evidence>
<keyword evidence="2" id="KW-1185">Reference proteome</keyword>
<dbReference type="AlphaFoldDB" id="A0AAP4D5K8"/>
<sequence>MSISDTSKAQRYASVAEVAAAQAKLYADKLEHAPDYAEQSAASAAAAASSALVAVSAESVVNNLAISASESATQAAASAAEAGNAASAAIGQCVRVPEGELISELPDSSSRQNTVVTFVDDGSLYAKPISDFATLDENGKIPVSQIPAIALTEPFVVSSQAEMLALDAQVGDIAKRTDLGYSFCLAAAPASSLSNWVQLTDDVLSQLGQSSGAGMVGALDESSAPSTVQAELNKRPSLSKLAQATSAALIGVSSGGNVQSELDLKTSKTYVDSQVAGLVTKASLQGNLIFATADAGIPNDGSDVSTQVSTFLNANKGKFIVFDSGTYQFAGVVLSGTGWEGTTIYFKGKHLMKPDTTGTNTPGYGAFIGIVIPKDVNGINLFYKGDGNRTLQYDREHIFNVAVLGATNISIPQFECNEIRGDGLYVNLPDQNTASNFPTNIMIGNAYGKNSSQDGRNLVSIVSCLGGSVTNFRSENIGGTVGGVTQPGGIDIEPNANTACLIRDFTVHNAEVINAGLVGIGFMSDPSLPPKIQNCHILNAVIRGTGAPRMYGTIGCSIKLDSIGLNNNGLMVEGAQNSSATLNINGCYNGVMVGTFTACTNCTITAFVSNVRNAGAVVAQAESCRINITVSGFSDPAGNNIGVWLRNLNELASCVHRSNFYQVICPNPTNTKKAMDLFTSANPITFLGVSVIRESNFIGFSNYTNVLGAAGRYLAKEGRMPGLTDANGVPSDGTWKKSDFVFYNNPSTTNKFYGFYRITDGSGNVNGTDWGTVSFS</sequence>
<dbReference type="EMBL" id="JASSOM010000062">
    <property type="protein sequence ID" value="MDK9364814.1"/>
    <property type="molecule type" value="Genomic_DNA"/>
</dbReference>
<evidence type="ECO:0000313" key="1">
    <source>
        <dbReference type="EMBL" id="MDK9364814.1"/>
    </source>
</evidence>
<protein>
    <recommendedName>
        <fullName evidence="3">Pectate lyase superfamily protein domain-containing protein</fullName>
    </recommendedName>
</protein>
<proteinExistence type="predicted"/>
<evidence type="ECO:0008006" key="3">
    <source>
        <dbReference type="Google" id="ProtNLM"/>
    </source>
</evidence>
<dbReference type="Proteomes" id="UP001223214">
    <property type="component" value="Unassembled WGS sequence"/>
</dbReference>
<reference evidence="1 2" key="1">
    <citation type="submission" date="2023-06" db="EMBL/GenBank/DDBJ databases">
        <title>Identification and characterization of antibiotic-resistant Gram-negative bacteria.</title>
        <authorList>
            <person name="Cho G.-S."/>
            <person name="Lee J."/>
            <person name="Tai E."/>
            <person name="Jeong S."/>
            <person name="Kim I."/>
            <person name="Kim B.-E."/>
            <person name="Jeong M.-I."/>
            <person name="Oh K.-K."/>
            <person name="Franz C.M.A.P."/>
        </authorList>
    </citation>
    <scope>NUCLEOTIDE SEQUENCE [LARGE SCALE GENOMIC DNA]</scope>
    <source>
        <strain evidence="1 2">V106_12</strain>
    </source>
</reference>
<accession>A0AAP4D5K8</accession>
<gene>
    <name evidence="1" type="ORF">QQF32_16575</name>
</gene>